<name>A0A067SK27_GALM3</name>
<accession>A0A067SK27</accession>
<evidence type="ECO:0000313" key="2">
    <source>
        <dbReference type="Proteomes" id="UP000027222"/>
    </source>
</evidence>
<dbReference type="HOGENOM" id="CLU_1294493_0_0_1"/>
<organism evidence="1 2">
    <name type="scientific">Galerina marginata (strain CBS 339.88)</name>
    <dbReference type="NCBI Taxonomy" id="685588"/>
    <lineage>
        <taxon>Eukaryota</taxon>
        <taxon>Fungi</taxon>
        <taxon>Dikarya</taxon>
        <taxon>Basidiomycota</taxon>
        <taxon>Agaricomycotina</taxon>
        <taxon>Agaricomycetes</taxon>
        <taxon>Agaricomycetidae</taxon>
        <taxon>Agaricales</taxon>
        <taxon>Agaricineae</taxon>
        <taxon>Strophariaceae</taxon>
        <taxon>Galerina</taxon>
    </lineage>
</organism>
<dbReference type="EMBL" id="KL142417">
    <property type="protein sequence ID" value="KDR67113.1"/>
    <property type="molecule type" value="Genomic_DNA"/>
</dbReference>
<sequence length="213" mass="22206">MEPSSLSCFTQLSEAGEDKWTVRSNAVTTVSRVVTERKQAATAAAGVSRAGSANGRGWRPYYEALAACGEEGSDSCDMSGGGGYGTSESKTYLSGGNRETVVSVRSVARRPKHSGGGGCCTFEVSDTGDMPLWAELLGTGSEDKMGGTGEAVTAVADDPTLIVGILRYVDVRMRPVVNFNGLVVGAVGSGFTTLTHGWGLLTDGDVGEKEQYW</sequence>
<dbReference type="AlphaFoldDB" id="A0A067SK27"/>
<proteinExistence type="predicted"/>
<keyword evidence="2" id="KW-1185">Reference proteome</keyword>
<gene>
    <name evidence="1" type="ORF">GALMADRAFT_216617</name>
</gene>
<evidence type="ECO:0000313" key="1">
    <source>
        <dbReference type="EMBL" id="KDR67113.1"/>
    </source>
</evidence>
<dbReference type="Proteomes" id="UP000027222">
    <property type="component" value="Unassembled WGS sequence"/>
</dbReference>
<reference evidence="2" key="1">
    <citation type="journal article" date="2014" name="Proc. Natl. Acad. Sci. U.S.A.">
        <title>Extensive sampling of basidiomycete genomes demonstrates inadequacy of the white-rot/brown-rot paradigm for wood decay fungi.</title>
        <authorList>
            <person name="Riley R."/>
            <person name="Salamov A.A."/>
            <person name="Brown D.W."/>
            <person name="Nagy L.G."/>
            <person name="Floudas D."/>
            <person name="Held B.W."/>
            <person name="Levasseur A."/>
            <person name="Lombard V."/>
            <person name="Morin E."/>
            <person name="Otillar R."/>
            <person name="Lindquist E.A."/>
            <person name="Sun H."/>
            <person name="LaButti K.M."/>
            <person name="Schmutz J."/>
            <person name="Jabbour D."/>
            <person name="Luo H."/>
            <person name="Baker S.E."/>
            <person name="Pisabarro A.G."/>
            <person name="Walton J.D."/>
            <person name="Blanchette R.A."/>
            <person name="Henrissat B."/>
            <person name="Martin F."/>
            <person name="Cullen D."/>
            <person name="Hibbett D.S."/>
            <person name="Grigoriev I.V."/>
        </authorList>
    </citation>
    <scope>NUCLEOTIDE SEQUENCE [LARGE SCALE GENOMIC DNA]</scope>
    <source>
        <strain evidence="2">CBS 339.88</strain>
    </source>
</reference>
<protein>
    <submittedName>
        <fullName evidence="1">Uncharacterized protein</fullName>
    </submittedName>
</protein>